<dbReference type="PANTHER" id="PTHR43706:SF17">
    <property type="entry name" value="NADH DEHYDROGENASE (EUROFUNG)"/>
    <property type="match status" value="1"/>
</dbReference>
<dbReference type="Pfam" id="PF22366">
    <property type="entry name" value="NDH2_C"/>
    <property type="match status" value="1"/>
</dbReference>
<dbReference type="EMBL" id="ML996081">
    <property type="protein sequence ID" value="KAF2156870.1"/>
    <property type="molecule type" value="Genomic_DNA"/>
</dbReference>
<name>A0A9P4MJ86_9PEZI</name>
<sequence length="484" mass="54037">MSIVELDRSRNGAQRIVILGSGWAGYTLSRNLDHRKYQVVVVSPRSYFVFTPLLASTSVGTLEFRNALEPVRSRRNKTEFFQGWADGVDFATKNLRIEEAVHDPQQGMALTGDRHGRAEVPKKEGPGHEVEQIQKGQMFDLSWDRLVVAVGCYSQTFGTPGVKENAFFLKDVGDARRIRNKMLACFETANLPTTSEEIKKALLNFAVVGGGPTGIEFSAELHDLIKEDMARLYPDLIKYHKITVYDVAPQILSMFDQKLGKYAIDTFRREGIDVKTSHHIESLRKGLPESSQDKDAADAASCFTIKLKEEGEVGVGLCVWSTGLMMNPFVQKTIGGMGWKIQKNEKSGAIMTDDRLRALLDAESGSQKAAMKDVFALGDCAMIEGTNLPATAQVANQKALWLAKRLNKGDLDTRPFTFRDLGVMAYIGNWKAIMRSQGQDISGTAAWVVWRGAYLAKSVSWRNRILIAVYWMVNFLFGRDISRF</sequence>
<organism evidence="8 9">
    <name type="scientific">Myriangium duriaei CBS 260.36</name>
    <dbReference type="NCBI Taxonomy" id="1168546"/>
    <lineage>
        <taxon>Eukaryota</taxon>
        <taxon>Fungi</taxon>
        <taxon>Dikarya</taxon>
        <taxon>Ascomycota</taxon>
        <taxon>Pezizomycotina</taxon>
        <taxon>Dothideomycetes</taxon>
        <taxon>Dothideomycetidae</taxon>
        <taxon>Myriangiales</taxon>
        <taxon>Myriangiaceae</taxon>
        <taxon>Myriangium</taxon>
    </lineage>
</organism>
<dbReference type="GO" id="GO:0005739">
    <property type="term" value="C:mitochondrion"/>
    <property type="evidence" value="ECO:0007669"/>
    <property type="project" value="TreeGrafter"/>
</dbReference>
<evidence type="ECO:0000313" key="9">
    <source>
        <dbReference type="Proteomes" id="UP000799439"/>
    </source>
</evidence>
<evidence type="ECO:0000256" key="1">
    <source>
        <dbReference type="ARBA" id="ARBA00005272"/>
    </source>
</evidence>
<dbReference type="InterPro" id="IPR054585">
    <property type="entry name" value="NDH2-like_C"/>
</dbReference>
<keyword evidence="2" id="KW-0285">Flavoprotein</keyword>
<evidence type="ECO:0000256" key="2">
    <source>
        <dbReference type="ARBA" id="ARBA00022630"/>
    </source>
</evidence>
<evidence type="ECO:0000259" key="7">
    <source>
        <dbReference type="Pfam" id="PF22366"/>
    </source>
</evidence>
<feature type="domain" description="FAD/NAD(P)-binding" evidence="6">
    <location>
        <begin position="15"/>
        <end position="399"/>
    </location>
</feature>
<dbReference type="GO" id="GO:0003954">
    <property type="term" value="F:NADH dehydrogenase activity"/>
    <property type="evidence" value="ECO:0007669"/>
    <property type="project" value="InterPro"/>
</dbReference>
<evidence type="ECO:0000256" key="4">
    <source>
        <dbReference type="ARBA" id="ARBA00023002"/>
    </source>
</evidence>
<dbReference type="InterPro" id="IPR036188">
    <property type="entry name" value="FAD/NAD-bd_sf"/>
</dbReference>
<dbReference type="Gene3D" id="3.50.50.100">
    <property type="match status" value="1"/>
</dbReference>
<dbReference type="Pfam" id="PF07992">
    <property type="entry name" value="Pyr_redox_2"/>
    <property type="match status" value="1"/>
</dbReference>
<feature type="domain" description="External alternative NADH-ubiquinone oxidoreductase-like C-terminal" evidence="7">
    <location>
        <begin position="422"/>
        <end position="480"/>
    </location>
</feature>
<accession>A0A9P4MJ86</accession>
<dbReference type="Proteomes" id="UP000799439">
    <property type="component" value="Unassembled WGS sequence"/>
</dbReference>
<keyword evidence="5" id="KW-0520">NAD</keyword>
<dbReference type="InterPro" id="IPR045024">
    <property type="entry name" value="NDH-2"/>
</dbReference>
<keyword evidence="3" id="KW-0274">FAD</keyword>
<evidence type="ECO:0000256" key="5">
    <source>
        <dbReference type="ARBA" id="ARBA00023027"/>
    </source>
</evidence>
<comment type="caution">
    <text evidence="8">The sequence shown here is derived from an EMBL/GenBank/DDBJ whole genome shotgun (WGS) entry which is preliminary data.</text>
</comment>
<keyword evidence="9" id="KW-1185">Reference proteome</keyword>
<gene>
    <name evidence="8" type="ORF">K461DRAFT_234682</name>
</gene>
<dbReference type="OrthoDB" id="9992747at2759"/>
<evidence type="ECO:0000259" key="6">
    <source>
        <dbReference type="Pfam" id="PF07992"/>
    </source>
</evidence>
<evidence type="ECO:0000256" key="3">
    <source>
        <dbReference type="ARBA" id="ARBA00022827"/>
    </source>
</evidence>
<evidence type="ECO:0000313" key="8">
    <source>
        <dbReference type="EMBL" id="KAF2156870.1"/>
    </source>
</evidence>
<dbReference type="AlphaFoldDB" id="A0A9P4MJ86"/>
<comment type="similarity">
    <text evidence="1">Belongs to the NADH dehydrogenase family.</text>
</comment>
<keyword evidence="4" id="KW-0560">Oxidoreductase</keyword>
<dbReference type="SUPFAM" id="SSF51905">
    <property type="entry name" value="FAD/NAD(P)-binding domain"/>
    <property type="match status" value="2"/>
</dbReference>
<protein>
    <submittedName>
        <fullName evidence="8">FAD/NAD(P)-binding domain-containing protein</fullName>
    </submittedName>
</protein>
<dbReference type="PRINTS" id="PR00368">
    <property type="entry name" value="FADPNR"/>
</dbReference>
<dbReference type="PANTHER" id="PTHR43706">
    <property type="entry name" value="NADH DEHYDROGENASE"/>
    <property type="match status" value="1"/>
</dbReference>
<dbReference type="InterPro" id="IPR023753">
    <property type="entry name" value="FAD/NAD-binding_dom"/>
</dbReference>
<proteinExistence type="inferred from homology"/>
<reference evidence="8" key="1">
    <citation type="journal article" date="2020" name="Stud. Mycol.">
        <title>101 Dothideomycetes genomes: a test case for predicting lifestyles and emergence of pathogens.</title>
        <authorList>
            <person name="Haridas S."/>
            <person name="Albert R."/>
            <person name="Binder M."/>
            <person name="Bloem J."/>
            <person name="Labutti K."/>
            <person name="Salamov A."/>
            <person name="Andreopoulos B."/>
            <person name="Baker S."/>
            <person name="Barry K."/>
            <person name="Bills G."/>
            <person name="Bluhm B."/>
            <person name="Cannon C."/>
            <person name="Castanera R."/>
            <person name="Culley D."/>
            <person name="Daum C."/>
            <person name="Ezra D."/>
            <person name="Gonzalez J."/>
            <person name="Henrissat B."/>
            <person name="Kuo A."/>
            <person name="Liang C."/>
            <person name="Lipzen A."/>
            <person name="Lutzoni F."/>
            <person name="Magnuson J."/>
            <person name="Mondo S."/>
            <person name="Nolan M."/>
            <person name="Ohm R."/>
            <person name="Pangilinan J."/>
            <person name="Park H.-J."/>
            <person name="Ramirez L."/>
            <person name="Alfaro M."/>
            <person name="Sun H."/>
            <person name="Tritt A."/>
            <person name="Yoshinaga Y."/>
            <person name="Zwiers L.-H."/>
            <person name="Turgeon B."/>
            <person name="Goodwin S."/>
            <person name="Spatafora J."/>
            <person name="Crous P."/>
            <person name="Grigoriev I."/>
        </authorList>
    </citation>
    <scope>NUCLEOTIDE SEQUENCE</scope>
    <source>
        <strain evidence="8">CBS 260.36</strain>
    </source>
</reference>